<gene>
    <name evidence="4" type="ORF">ASZ90_003690</name>
</gene>
<proteinExistence type="inferred from homology"/>
<dbReference type="GO" id="GO:0009294">
    <property type="term" value="P:DNA-mediated transformation"/>
    <property type="evidence" value="ECO:0007669"/>
    <property type="project" value="InterPro"/>
</dbReference>
<evidence type="ECO:0000256" key="1">
    <source>
        <dbReference type="ARBA" id="ARBA00006525"/>
    </source>
</evidence>
<dbReference type="EMBL" id="LNQE01000459">
    <property type="protein sequence ID" value="KUG26467.1"/>
    <property type="molecule type" value="Genomic_DNA"/>
</dbReference>
<dbReference type="PANTHER" id="PTHR43022:SF1">
    <property type="entry name" value="PROTEIN SMF"/>
    <property type="match status" value="1"/>
</dbReference>
<dbReference type="AlphaFoldDB" id="A0A0W8G1S8"/>
<dbReference type="InterPro" id="IPR041614">
    <property type="entry name" value="DprA_WH"/>
</dbReference>
<dbReference type="NCBIfam" id="TIGR00732">
    <property type="entry name" value="dprA"/>
    <property type="match status" value="1"/>
</dbReference>
<name>A0A0W8G1S8_9ZZZZ</name>
<dbReference type="InterPro" id="IPR036388">
    <property type="entry name" value="WH-like_DNA-bd_sf"/>
</dbReference>
<dbReference type="Gene3D" id="1.10.10.10">
    <property type="entry name" value="Winged helix-like DNA-binding domain superfamily/Winged helix DNA-binding domain"/>
    <property type="match status" value="1"/>
</dbReference>
<feature type="domain" description="Smf/DprA SLOG" evidence="2">
    <location>
        <begin position="86"/>
        <end position="295"/>
    </location>
</feature>
<accession>A0A0W8G1S8</accession>
<dbReference type="InterPro" id="IPR003488">
    <property type="entry name" value="DprA"/>
</dbReference>
<reference evidence="4" key="1">
    <citation type="journal article" date="2015" name="Proc. Natl. Acad. Sci. U.S.A.">
        <title>Networks of energetic and metabolic interactions define dynamics in microbial communities.</title>
        <authorList>
            <person name="Embree M."/>
            <person name="Liu J.K."/>
            <person name="Al-Bassam M.M."/>
            <person name="Zengler K."/>
        </authorList>
    </citation>
    <scope>NUCLEOTIDE SEQUENCE</scope>
</reference>
<evidence type="ECO:0000313" key="4">
    <source>
        <dbReference type="EMBL" id="KUG26467.1"/>
    </source>
</evidence>
<protein>
    <submittedName>
        <fullName evidence="4">Rossmann fold nucleotide-binding protein smf</fullName>
    </submittedName>
</protein>
<comment type="caution">
    <text evidence="4">The sequence shown here is derived from an EMBL/GenBank/DDBJ whole genome shotgun (WGS) entry which is preliminary data.</text>
</comment>
<evidence type="ECO:0000259" key="2">
    <source>
        <dbReference type="Pfam" id="PF02481"/>
    </source>
</evidence>
<dbReference type="Pfam" id="PF17782">
    <property type="entry name" value="WHD_DprA"/>
    <property type="match status" value="1"/>
</dbReference>
<dbReference type="SUPFAM" id="SSF102405">
    <property type="entry name" value="MCP/YpsA-like"/>
    <property type="match status" value="1"/>
</dbReference>
<feature type="domain" description="DprA winged helix" evidence="3">
    <location>
        <begin position="318"/>
        <end position="365"/>
    </location>
</feature>
<dbReference type="Gene3D" id="3.40.50.450">
    <property type="match status" value="1"/>
</dbReference>
<organism evidence="4">
    <name type="scientific">hydrocarbon metagenome</name>
    <dbReference type="NCBI Taxonomy" id="938273"/>
    <lineage>
        <taxon>unclassified sequences</taxon>
        <taxon>metagenomes</taxon>
        <taxon>ecological metagenomes</taxon>
    </lineage>
</organism>
<sequence length="370" mass="40756">MDQKNLIALSLLSTISGLGPSKILNLISKCGSPSNVLETSYQKLCHIDLINDKIAKRIQSTAKTFSLYEETFAKELEELDKKNFAIITYFDEEYPKILRNIYFPPILLYVWGEISTLKENNLAVVGTRRPTTYGKRIAEKITSDLAANNICIVSGLARGIDSIAHRKALQSGGKTIAVIGSGLDRIYPPENKDLAKAISENGIVVSEFPLGSKPDAQNFPRRNRIISGLSLGSIIIETNINGGAMQTAEYALDQNREVFAVPGNLESPQSEGTNILIQRGTAKLIKNAEDVLVELNLKVKPIEGKNIPKQVADLNMFEQKILDVLNSEPIQIDILSEKLNSSTSDCLVNLLSLEFKGLVKQLPGKQFIKM</sequence>
<dbReference type="Pfam" id="PF14520">
    <property type="entry name" value="HHH_5"/>
    <property type="match status" value="1"/>
</dbReference>
<dbReference type="PANTHER" id="PTHR43022">
    <property type="entry name" value="PROTEIN SMF"/>
    <property type="match status" value="1"/>
</dbReference>
<dbReference type="InterPro" id="IPR057666">
    <property type="entry name" value="DrpA_SLOG"/>
</dbReference>
<dbReference type="InterPro" id="IPR010994">
    <property type="entry name" value="RuvA_2-like"/>
</dbReference>
<evidence type="ECO:0000259" key="3">
    <source>
        <dbReference type="Pfam" id="PF17782"/>
    </source>
</evidence>
<dbReference type="SUPFAM" id="SSF47781">
    <property type="entry name" value="RuvA domain 2-like"/>
    <property type="match status" value="1"/>
</dbReference>
<comment type="similarity">
    <text evidence="1">Belongs to the DprA/Smf family.</text>
</comment>
<dbReference type="Pfam" id="PF02481">
    <property type="entry name" value="DNA_processg_A"/>
    <property type="match status" value="1"/>
</dbReference>